<dbReference type="InterPro" id="IPR024370">
    <property type="entry name" value="PBP_domain"/>
</dbReference>
<keyword evidence="2" id="KW-0472">Membrane</keyword>
<reference evidence="4 5" key="1">
    <citation type="submission" date="2018-08" db="EMBL/GenBank/DDBJ databases">
        <title>Draft genome of candidate division NPL-UPA2 bacterium Unc8 that adapted to ultra-basic serpentinizing groundwater.</title>
        <authorList>
            <person name="Ishii S."/>
            <person name="Suzuki S."/>
            <person name="Nealson K.H."/>
        </authorList>
    </citation>
    <scope>NUCLEOTIDE SEQUENCE [LARGE SCALE GENOMIC DNA]</scope>
    <source>
        <strain evidence="4">Unc8</strain>
    </source>
</reference>
<dbReference type="EMBL" id="NDHY01000014">
    <property type="protein sequence ID" value="RIH99704.1"/>
    <property type="molecule type" value="Genomic_DNA"/>
</dbReference>
<dbReference type="Pfam" id="PF12849">
    <property type="entry name" value="PBP_like_2"/>
    <property type="match status" value="1"/>
</dbReference>
<accession>A0A399FTV9</accession>
<gene>
    <name evidence="4" type="ORF">B9J77_04765</name>
</gene>
<name>A0A399FTV9_UNCN2</name>
<feature type="domain" description="PBP" evidence="3">
    <location>
        <begin position="50"/>
        <end position="274"/>
    </location>
</feature>
<dbReference type="PANTHER" id="PTHR30570">
    <property type="entry name" value="PERIPLASMIC PHOSPHATE BINDING COMPONENT OF PHOSPHATE ABC TRANSPORTER"/>
    <property type="match status" value="1"/>
</dbReference>
<dbReference type="Gene3D" id="3.40.190.10">
    <property type="entry name" value="Periplasmic binding protein-like II"/>
    <property type="match status" value="2"/>
</dbReference>
<organism evidence="4 5">
    <name type="scientific">candidate division NPL-UPA2 bacterium Unc8</name>
    <dbReference type="NCBI Taxonomy" id="1980939"/>
    <lineage>
        <taxon>Bacteria</taxon>
    </lineage>
</organism>
<evidence type="ECO:0000313" key="4">
    <source>
        <dbReference type="EMBL" id="RIH99704.1"/>
    </source>
</evidence>
<evidence type="ECO:0000256" key="2">
    <source>
        <dbReference type="SAM" id="Phobius"/>
    </source>
</evidence>
<comment type="caution">
    <text evidence="4">The sequence shown here is derived from an EMBL/GenBank/DDBJ whole genome shotgun (WGS) entry which is preliminary data.</text>
</comment>
<protein>
    <submittedName>
        <fullName evidence="4">Phosphate ABC transporter substrate-binding protein</fullName>
    </submittedName>
</protein>
<feature type="transmembrane region" description="Helical" evidence="2">
    <location>
        <begin position="7"/>
        <end position="27"/>
    </location>
</feature>
<evidence type="ECO:0000256" key="1">
    <source>
        <dbReference type="ARBA" id="ARBA00022729"/>
    </source>
</evidence>
<sequence length="289" mass="30455">MKKGMWIPIGIVVLVAIGIGVIIRAVAPQVPPPPLPAVTPQVPLPPLPAGRIVVGGSSSVYVVAVHLAERFMDKHPGVVVETHSVGSTAGIVGAREGTFHIGMASRWLRRDEPGWGLREFVICHDAIAPIVHPNNPVRGLTMKQLKKIFTGEITNWNKVGGENLPITVIIREAGSGTRDAFEEIVHEGIDPVPTLILVGTGGVRAGVAGDPSSISYVASPAVDPTVRALEIDGVKPDAAAVVAGDWAIARPFLFLTMGELSPLEQGFIDFVLGSEGQQMVADEGLVRVD</sequence>
<dbReference type="AlphaFoldDB" id="A0A399FTV9"/>
<evidence type="ECO:0000259" key="3">
    <source>
        <dbReference type="Pfam" id="PF12849"/>
    </source>
</evidence>
<dbReference type="PANTHER" id="PTHR30570:SF1">
    <property type="entry name" value="PHOSPHATE-BINDING PROTEIN PSTS"/>
    <property type="match status" value="1"/>
</dbReference>
<keyword evidence="2" id="KW-0812">Transmembrane</keyword>
<dbReference type="SUPFAM" id="SSF53850">
    <property type="entry name" value="Periplasmic binding protein-like II"/>
    <property type="match status" value="1"/>
</dbReference>
<keyword evidence="2" id="KW-1133">Transmembrane helix</keyword>
<dbReference type="Proteomes" id="UP000266287">
    <property type="component" value="Unassembled WGS sequence"/>
</dbReference>
<dbReference type="CDD" id="cd13653">
    <property type="entry name" value="PBP2_phosphate_like_1"/>
    <property type="match status" value="1"/>
</dbReference>
<proteinExistence type="predicted"/>
<evidence type="ECO:0000313" key="5">
    <source>
        <dbReference type="Proteomes" id="UP000266287"/>
    </source>
</evidence>
<dbReference type="InterPro" id="IPR050811">
    <property type="entry name" value="Phosphate_ABC_transporter"/>
</dbReference>
<keyword evidence="1" id="KW-0732">Signal</keyword>